<evidence type="ECO:0000313" key="6">
    <source>
        <dbReference type="EMBL" id="GJE02369.1"/>
    </source>
</evidence>
<evidence type="ECO:0000313" key="7">
    <source>
        <dbReference type="Proteomes" id="UP001055153"/>
    </source>
</evidence>
<keyword evidence="4 5" id="KW-0472">Membrane</keyword>
<dbReference type="InterPro" id="IPR016704">
    <property type="entry name" value="Conjugal_tfr_TrbD"/>
</dbReference>
<comment type="subcellular location">
    <subcellularLocation>
        <location evidence="1">Membrane</location>
    </subcellularLocation>
</comment>
<name>A0ABQ4SGU1_9HYPH</name>
<dbReference type="InterPro" id="IPR007792">
    <property type="entry name" value="T4SS_VirB3/TrbD/AvhB"/>
</dbReference>
<dbReference type="PIRSF" id="PIRSF017854">
    <property type="entry name" value="T4SS_TrbD"/>
    <property type="match status" value="1"/>
</dbReference>
<proteinExistence type="predicted"/>
<evidence type="ECO:0000256" key="1">
    <source>
        <dbReference type="ARBA" id="ARBA00004370"/>
    </source>
</evidence>
<evidence type="ECO:0000256" key="3">
    <source>
        <dbReference type="ARBA" id="ARBA00022989"/>
    </source>
</evidence>
<dbReference type="EMBL" id="BPQQ01000054">
    <property type="protein sequence ID" value="GJE02369.1"/>
    <property type="molecule type" value="Genomic_DNA"/>
</dbReference>
<evidence type="ECO:0000256" key="4">
    <source>
        <dbReference type="ARBA" id="ARBA00023136"/>
    </source>
</evidence>
<keyword evidence="2 5" id="KW-0812">Transmembrane</keyword>
<keyword evidence="3 5" id="KW-1133">Transmembrane helix</keyword>
<evidence type="ECO:0008006" key="8">
    <source>
        <dbReference type="Google" id="ProtNLM"/>
    </source>
</evidence>
<dbReference type="NCBIfam" id="NF010395">
    <property type="entry name" value="PRK13823.1"/>
    <property type="match status" value="1"/>
</dbReference>
<gene>
    <name evidence="6" type="ORF">GMJLKIPL_4316</name>
</gene>
<keyword evidence="7" id="KW-1185">Reference proteome</keyword>
<dbReference type="Proteomes" id="UP001055153">
    <property type="component" value="Unassembled WGS sequence"/>
</dbReference>
<dbReference type="Pfam" id="PF05101">
    <property type="entry name" value="VirB3"/>
    <property type="match status" value="1"/>
</dbReference>
<reference evidence="6" key="2">
    <citation type="submission" date="2021-08" db="EMBL/GenBank/DDBJ databases">
        <authorList>
            <person name="Tani A."/>
            <person name="Ola A."/>
            <person name="Ogura Y."/>
            <person name="Katsura K."/>
            <person name="Hayashi T."/>
        </authorList>
    </citation>
    <scope>NUCLEOTIDE SEQUENCE</scope>
    <source>
        <strain evidence="6">DSM 17168</strain>
    </source>
</reference>
<evidence type="ECO:0000256" key="2">
    <source>
        <dbReference type="ARBA" id="ARBA00022692"/>
    </source>
</evidence>
<feature type="transmembrane region" description="Helical" evidence="5">
    <location>
        <begin position="26"/>
        <end position="56"/>
    </location>
</feature>
<accession>A0ABQ4SGU1</accession>
<organism evidence="6 7">
    <name type="scientific">Methylobacterium isbiliense</name>
    <dbReference type="NCBI Taxonomy" id="315478"/>
    <lineage>
        <taxon>Bacteria</taxon>
        <taxon>Pseudomonadati</taxon>
        <taxon>Pseudomonadota</taxon>
        <taxon>Alphaproteobacteria</taxon>
        <taxon>Hyphomicrobiales</taxon>
        <taxon>Methylobacteriaceae</taxon>
        <taxon>Methylobacterium</taxon>
    </lineage>
</organism>
<sequence length="95" mass="11112">MAELRQIPIYRALNRPNLLMGGDRELVLVTILSTVFLIVLLASWYTVVIGIVVWFFGMWGLRWMAKADPLMRNLYLRHIKYSQHYDAKSGPFVRT</sequence>
<dbReference type="RefSeq" id="WP_238238403.1">
    <property type="nucleotide sequence ID" value="NZ_BPQQ01000054.1"/>
</dbReference>
<reference evidence="6" key="1">
    <citation type="journal article" date="2021" name="Front. Microbiol.">
        <title>Comprehensive Comparative Genomics and Phenotyping of Methylobacterium Species.</title>
        <authorList>
            <person name="Alessa O."/>
            <person name="Ogura Y."/>
            <person name="Fujitani Y."/>
            <person name="Takami H."/>
            <person name="Hayashi T."/>
            <person name="Sahin N."/>
            <person name="Tani A."/>
        </authorList>
    </citation>
    <scope>NUCLEOTIDE SEQUENCE</scope>
    <source>
        <strain evidence="6">DSM 17168</strain>
    </source>
</reference>
<protein>
    <recommendedName>
        <fullName evidence="8">Conjugal transfer protein TrbD</fullName>
    </recommendedName>
</protein>
<comment type="caution">
    <text evidence="6">The sequence shown here is derived from an EMBL/GenBank/DDBJ whole genome shotgun (WGS) entry which is preliminary data.</text>
</comment>
<evidence type="ECO:0000256" key="5">
    <source>
        <dbReference type="SAM" id="Phobius"/>
    </source>
</evidence>